<gene>
    <name evidence="1" type="ORF">ACFQGH_11465</name>
</gene>
<evidence type="ECO:0000313" key="1">
    <source>
        <dbReference type="EMBL" id="MFC6905813.1"/>
    </source>
</evidence>
<comment type="caution">
    <text evidence="1">The sequence shown here is derived from an EMBL/GenBank/DDBJ whole genome shotgun (WGS) entry which is preliminary data.</text>
</comment>
<name>A0ABD5V2U4_9EURY</name>
<dbReference type="RefSeq" id="WP_340604343.1">
    <property type="nucleotide sequence ID" value="NZ_JBBMXV010000003.1"/>
</dbReference>
<keyword evidence="2" id="KW-1185">Reference proteome</keyword>
<protein>
    <submittedName>
        <fullName evidence="1">Uncharacterized protein</fullName>
    </submittedName>
</protein>
<reference evidence="1 2" key="1">
    <citation type="journal article" date="2019" name="Int. J. Syst. Evol. Microbiol.">
        <title>The Global Catalogue of Microorganisms (GCM) 10K type strain sequencing project: providing services to taxonomists for standard genome sequencing and annotation.</title>
        <authorList>
            <consortium name="The Broad Institute Genomics Platform"/>
            <consortium name="The Broad Institute Genome Sequencing Center for Infectious Disease"/>
            <person name="Wu L."/>
            <person name="Ma J."/>
        </authorList>
    </citation>
    <scope>NUCLEOTIDE SEQUENCE [LARGE SCALE GENOMIC DNA]</scope>
    <source>
        <strain evidence="1 2">CGMCC 1.3240</strain>
    </source>
</reference>
<sequence length="71" mass="7914">MVSELALTLVVLGIWWHQGRPESRRSGLSWSVRGIGEGEMEPIDLTTLRDRGVETSVSAFGCRRLAQMGDR</sequence>
<dbReference type="AlphaFoldDB" id="A0ABD5V2U4"/>
<evidence type="ECO:0000313" key="2">
    <source>
        <dbReference type="Proteomes" id="UP001596312"/>
    </source>
</evidence>
<dbReference type="Proteomes" id="UP001596312">
    <property type="component" value="Unassembled WGS sequence"/>
</dbReference>
<organism evidence="1 2">
    <name type="scientific">Halalkalicoccus tibetensis</name>
    <dbReference type="NCBI Taxonomy" id="175632"/>
    <lineage>
        <taxon>Archaea</taxon>
        <taxon>Methanobacteriati</taxon>
        <taxon>Methanobacteriota</taxon>
        <taxon>Stenosarchaea group</taxon>
        <taxon>Halobacteria</taxon>
        <taxon>Halobacteriales</taxon>
        <taxon>Halococcaceae</taxon>
        <taxon>Halalkalicoccus</taxon>
    </lineage>
</organism>
<proteinExistence type="predicted"/>
<dbReference type="EMBL" id="JBHSXQ010000003">
    <property type="protein sequence ID" value="MFC6905813.1"/>
    <property type="molecule type" value="Genomic_DNA"/>
</dbReference>
<accession>A0ABD5V2U4</accession>